<sequence>MKDYEDNGPWMWVAFAPGCRLILDFVIGPRKQYVADKLVESVKKHLSDKIPLFVTDGLNFYREALLKHFGVLIEYPRTGKRGRPKKPEIFPRDDLKYAQVVKIRINGLLKKVKKKIIFGNNIEQSEISTTLLERQNLTFRQDNNRVSRKTIGFSKVKEWLEHQMRLYCTHFNFCRGHGGLKYKDERGVECKNTPAREAGIVDSIWTLKELLTFRCFKTSIK</sequence>
<reference evidence="1 3" key="1">
    <citation type="submission" date="2014-07" db="EMBL/GenBank/DDBJ databases">
        <title>Methanogenic archaea and the global carbon cycle.</title>
        <authorList>
            <person name="Henriksen J.R."/>
            <person name="Luke J."/>
            <person name="Reinhart S."/>
            <person name="Benedict M.N."/>
            <person name="Youngblut N.D."/>
            <person name="Metcalf M.E."/>
            <person name="Whitaker R.J."/>
            <person name="Metcalf W.W."/>
        </authorList>
    </citation>
    <scope>NUCLEOTIDE SEQUENCE [LARGE SCALE GENOMIC DNA]</scope>
    <source>
        <strain evidence="1 3">Z-761</strain>
    </source>
</reference>
<evidence type="ECO:0000313" key="1">
    <source>
        <dbReference type="EMBL" id="AKB43075.1"/>
    </source>
</evidence>
<proteinExistence type="predicted"/>
<dbReference type="KEGG" id="mvc:MSVAZ_1427"/>
<dbReference type="EMBL" id="CP009520">
    <property type="protein sequence ID" value="AKB43075.1"/>
    <property type="molecule type" value="Genomic_DNA"/>
</dbReference>
<evidence type="ECO:0000313" key="2">
    <source>
        <dbReference type="EMBL" id="AKB43696.1"/>
    </source>
</evidence>
<organism evidence="1 3">
    <name type="scientific">Methanosarcina vacuolata Z-761</name>
    <dbReference type="NCBI Taxonomy" id="1434123"/>
    <lineage>
        <taxon>Archaea</taxon>
        <taxon>Methanobacteriati</taxon>
        <taxon>Methanobacteriota</taxon>
        <taxon>Stenosarchaea group</taxon>
        <taxon>Methanomicrobia</taxon>
        <taxon>Methanosarcinales</taxon>
        <taxon>Methanosarcinaceae</taxon>
        <taxon>Methanosarcina</taxon>
    </lineage>
</organism>
<dbReference type="PATRIC" id="fig|1434123.4.peg.1698"/>
<accession>A0A0E3Q3A1</accession>
<dbReference type="STRING" id="1434123.MSVAZ_0806"/>
<evidence type="ECO:0008006" key="4">
    <source>
        <dbReference type="Google" id="ProtNLM"/>
    </source>
</evidence>
<gene>
    <name evidence="1" type="ORF">MSVAZ_0806</name>
    <name evidence="2" type="ORF">MSVAZ_1427</name>
</gene>
<keyword evidence="3" id="KW-1185">Reference proteome</keyword>
<evidence type="ECO:0000313" key="3">
    <source>
        <dbReference type="Proteomes" id="UP000033096"/>
    </source>
</evidence>
<protein>
    <recommendedName>
        <fullName evidence="4">Mobile element protein</fullName>
    </recommendedName>
</protein>
<dbReference type="EMBL" id="CP009520">
    <property type="protein sequence ID" value="AKB43696.1"/>
    <property type="molecule type" value="Genomic_DNA"/>
</dbReference>
<dbReference type="Proteomes" id="UP000033096">
    <property type="component" value="Chromosome"/>
</dbReference>
<dbReference type="HOGENOM" id="CLU_054009_2_0_2"/>
<dbReference type="KEGG" id="mvc:MSVAZ_0806"/>
<dbReference type="AlphaFoldDB" id="A0A0E3Q3A1"/>
<name>A0A0E3Q3A1_9EURY</name>